<evidence type="ECO:0000256" key="8">
    <source>
        <dbReference type="RuleBase" id="RU000304"/>
    </source>
</evidence>
<feature type="compositionally biased region" description="Polar residues" evidence="9">
    <location>
        <begin position="433"/>
        <end position="442"/>
    </location>
</feature>
<dbReference type="EMBL" id="JAWDGP010003842">
    <property type="protein sequence ID" value="KAK3770449.1"/>
    <property type="molecule type" value="Genomic_DNA"/>
</dbReference>
<dbReference type="InterPro" id="IPR017441">
    <property type="entry name" value="Protein_kinase_ATP_BS"/>
</dbReference>
<keyword evidence="2 8" id="KW-0723">Serine/threonine-protein kinase</keyword>
<protein>
    <recommendedName>
        <fullName evidence="10">Protein kinase domain-containing protein</fullName>
    </recommendedName>
</protein>
<feature type="compositionally biased region" description="Basic and acidic residues" evidence="9">
    <location>
        <begin position="391"/>
        <end position="406"/>
    </location>
</feature>
<feature type="domain" description="Protein kinase" evidence="10">
    <location>
        <begin position="14"/>
        <end position="310"/>
    </location>
</feature>
<keyword evidence="3" id="KW-0808">Transferase</keyword>
<sequence length="495" mass="56997">MRCQVLHDHLVYRYEMLEVLGKGSFGQVVKCYDHKTDSMMAVKIIRNKKRFHHQALVEVKILDALRRKDKDNQYNIIHMIEYFYFRNHLCITFELMGMNLYELIKKNNFQGFSIALIRRFAFSLLQCLKVLHREKIIHCDLKPENILLRQRGQSSIKVIDFGSSCYEHQRVYTYIQSRFYRSPEVILGLPYSMPIDMWSFGCILAELYTGYPLFPGENEVEQLACIMEVLGIPPTPVMDQATRKRLFFDSKGNPRCITNSKGKKRRVGSKELPQAVKTSDAHFLDFIRRCLEWDPNHRLTPEEALQHDWIKEALVPRKDRAARAQHKRVAASPASSDAHTQKVQQQQQHHHSHHHHHHGHHNHHSQHHHGSSQNPPQTDPYKVPAQPPVREQTKEEWKLNLKDHRSARTQRVPPVGASADASVDESSARVPSAKSSKTQSQRKAPPPDDVIEEKVEKLNLAGGGAGGGQGEAIKLSFQSHLSHQEEDKFLPPIAK</sequence>
<dbReference type="InterPro" id="IPR050494">
    <property type="entry name" value="Ser_Thr_dual-spec_kinase"/>
</dbReference>
<evidence type="ECO:0000313" key="11">
    <source>
        <dbReference type="EMBL" id="KAK3770449.1"/>
    </source>
</evidence>
<accession>A0AAE0ZJ94</accession>
<dbReference type="Gene3D" id="3.30.200.20">
    <property type="entry name" value="Phosphorylase Kinase, domain 1"/>
    <property type="match status" value="1"/>
</dbReference>
<dbReference type="GO" id="GO:0005737">
    <property type="term" value="C:cytoplasm"/>
    <property type="evidence" value="ECO:0007669"/>
    <property type="project" value="TreeGrafter"/>
</dbReference>
<feature type="region of interest" description="Disordered" evidence="9">
    <location>
        <begin position="319"/>
        <end position="450"/>
    </location>
</feature>
<evidence type="ECO:0000259" key="10">
    <source>
        <dbReference type="PROSITE" id="PS50011"/>
    </source>
</evidence>
<evidence type="ECO:0000313" key="12">
    <source>
        <dbReference type="Proteomes" id="UP001283361"/>
    </source>
</evidence>
<dbReference type="SUPFAM" id="SSF56112">
    <property type="entry name" value="Protein kinase-like (PK-like)"/>
    <property type="match status" value="1"/>
</dbReference>
<dbReference type="Proteomes" id="UP001283361">
    <property type="component" value="Unassembled WGS sequence"/>
</dbReference>
<evidence type="ECO:0000256" key="3">
    <source>
        <dbReference type="ARBA" id="ARBA00022679"/>
    </source>
</evidence>
<dbReference type="InterPro" id="IPR000719">
    <property type="entry name" value="Prot_kinase_dom"/>
</dbReference>
<dbReference type="GO" id="GO:0005856">
    <property type="term" value="C:cytoskeleton"/>
    <property type="evidence" value="ECO:0007669"/>
    <property type="project" value="TreeGrafter"/>
</dbReference>
<feature type="compositionally biased region" description="Basic residues" evidence="9">
    <location>
        <begin position="348"/>
        <end position="370"/>
    </location>
</feature>
<dbReference type="PROSITE" id="PS00108">
    <property type="entry name" value="PROTEIN_KINASE_ST"/>
    <property type="match status" value="1"/>
</dbReference>
<keyword evidence="12" id="KW-1185">Reference proteome</keyword>
<evidence type="ECO:0000256" key="6">
    <source>
        <dbReference type="ARBA" id="ARBA00022840"/>
    </source>
</evidence>
<dbReference type="GO" id="GO:0004674">
    <property type="term" value="F:protein serine/threonine kinase activity"/>
    <property type="evidence" value="ECO:0007669"/>
    <property type="project" value="UniProtKB-KW"/>
</dbReference>
<dbReference type="InterPro" id="IPR008271">
    <property type="entry name" value="Ser/Thr_kinase_AS"/>
</dbReference>
<keyword evidence="6 7" id="KW-0067">ATP-binding</keyword>
<dbReference type="AlphaFoldDB" id="A0AAE0ZJ94"/>
<evidence type="ECO:0000256" key="9">
    <source>
        <dbReference type="SAM" id="MobiDB-lite"/>
    </source>
</evidence>
<organism evidence="11 12">
    <name type="scientific">Elysia crispata</name>
    <name type="common">lettuce slug</name>
    <dbReference type="NCBI Taxonomy" id="231223"/>
    <lineage>
        <taxon>Eukaryota</taxon>
        <taxon>Metazoa</taxon>
        <taxon>Spiralia</taxon>
        <taxon>Lophotrochozoa</taxon>
        <taxon>Mollusca</taxon>
        <taxon>Gastropoda</taxon>
        <taxon>Heterobranchia</taxon>
        <taxon>Euthyneura</taxon>
        <taxon>Panpulmonata</taxon>
        <taxon>Sacoglossa</taxon>
        <taxon>Placobranchoidea</taxon>
        <taxon>Plakobranchidae</taxon>
        <taxon>Elysia</taxon>
    </lineage>
</organism>
<evidence type="ECO:0000256" key="1">
    <source>
        <dbReference type="ARBA" id="ARBA00008867"/>
    </source>
</evidence>
<gene>
    <name evidence="11" type="ORF">RRG08_011944</name>
</gene>
<comment type="similarity">
    <text evidence="1">Belongs to the protein kinase superfamily. CMGC Ser/Thr protein kinase family. MNB/DYRK subfamily.</text>
</comment>
<keyword evidence="4 7" id="KW-0547">Nucleotide-binding</keyword>
<dbReference type="GO" id="GO:0005524">
    <property type="term" value="F:ATP binding"/>
    <property type="evidence" value="ECO:0007669"/>
    <property type="project" value="UniProtKB-UniRule"/>
</dbReference>
<reference evidence="11" key="1">
    <citation type="journal article" date="2023" name="G3 (Bethesda)">
        <title>A reference genome for the long-term kleptoplast-retaining sea slug Elysia crispata morphotype clarki.</title>
        <authorList>
            <person name="Eastman K.E."/>
            <person name="Pendleton A.L."/>
            <person name="Shaikh M.A."/>
            <person name="Suttiyut T."/>
            <person name="Ogas R."/>
            <person name="Tomko P."/>
            <person name="Gavelis G."/>
            <person name="Widhalm J.R."/>
            <person name="Wisecaver J.H."/>
        </authorList>
    </citation>
    <scope>NUCLEOTIDE SEQUENCE</scope>
    <source>
        <strain evidence="11">ECLA1</strain>
    </source>
</reference>
<dbReference type="PANTHER" id="PTHR24058">
    <property type="entry name" value="DUAL SPECIFICITY PROTEIN KINASE"/>
    <property type="match status" value="1"/>
</dbReference>
<proteinExistence type="inferred from homology"/>
<evidence type="ECO:0000256" key="7">
    <source>
        <dbReference type="PROSITE-ProRule" id="PRU10141"/>
    </source>
</evidence>
<dbReference type="PROSITE" id="PS50011">
    <property type="entry name" value="PROTEIN_KINASE_DOM"/>
    <property type="match status" value="1"/>
</dbReference>
<evidence type="ECO:0000256" key="5">
    <source>
        <dbReference type="ARBA" id="ARBA00022777"/>
    </source>
</evidence>
<evidence type="ECO:0000256" key="4">
    <source>
        <dbReference type="ARBA" id="ARBA00022741"/>
    </source>
</evidence>
<dbReference type="PROSITE" id="PS00107">
    <property type="entry name" value="PROTEIN_KINASE_ATP"/>
    <property type="match status" value="1"/>
</dbReference>
<feature type="binding site" evidence="7">
    <location>
        <position position="43"/>
    </location>
    <ligand>
        <name>ATP</name>
        <dbReference type="ChEBI" id="CHEBI:30616"/>
    </ligand>
</feature>
<comment type="caution">
    <text evidence="11">The sequence shown here is derived from an EMBL/GenBank/DDBJ whole genome shotgun (WGS) entry which is preliminary data.</text>
</comment>
<evidence type="ECO:0000256" key="2">
    <source>
        <dbReference type="ARBA" id="ARBA00022527"/>
    </source>
</evidence>
<dbReference type="SMART" id="SM00220">
    <property type="entry name" value="S_TKc"/>
    <property type="match status" value="1"/>
</dbReference>
<dbReference type="InterPro" id="IPR011009">
    <property type="entry name" value="Kinase-like_dom_sf"/>
</dbReference>
<keyword evidence="5" id="KW-0418">Kinase</keyword>
<dbReference type="GO" id="GO:0005634">
    <property type="term" value="C:nucleus"/>
    <property type="evidence" value="ECO:0007669"/>
    <property type="project" value="TreeGrafter"/>
</dbReference>
<dbReference type="Gene3D" id="1.10.510.10">
    <property type="entry name" value="Transferase(Phosphotransferase) domain 1"/>
    <property type="match status" value="1"/>
</dbReference>
<dbReference type="Pfam" id="PF00069">
    <property type="entry name" value="Pkinase"/>
    <property type="match status" value="1"/>
</dbReference>
<dbReference type="FunFam" id="1.10.510.10:FF:000112">
    <property type="entry name" value="Putative dual specificity tyrosine-phosphorylation-regulated kinase 2"/>
    <property type="match status" value="1"/>
</dbReference>
<name>A0AAE0ZJ94_9GAST</name>
<dbReference type="PANTHER" id="PTHR24058:SF22">
    <property type="entry name" value="DUAL SPECIFICITY TYROSINE-PHOSPHORYLATION-REGULATED KINASE 4"/>
    <property type="match status" value="1"/>
</dbReference>
<feature type="compositionally biased region" description="Polar residues" evidence="9">
    <location>
        <begin position="333"/>
        <end position="343"/>
    </location>
</feature>